<keyword evidence="4" id="KW-1185">Reference proteome</keyword>
<dbReference type="InterPro" id="IPR048354">
    <property type="entry name" value="TOD1_MUCI70_glycTrfase_dom"/>
</dbReference>
<evidence type="ECO:0000313" key="3">
    <source>
        <dbReference type="EMBL" id="KAG6525594.1"/>
    </source>
</evidence>
<evidence type="ECO:0000259" key="2">
    <source>
        <dbReference type="Pfam" id="PF04765"/>
    </source>
</evidence>
<keyword evidence="1" id="KW-0812">Transmembrane</keyword>
<evidence type="ECO:0000313" key="4">
    <source>
        <dbReference type="Proteomes" id="UP000734854"/>
    </source>
</evidence>
<protein>
    <recommendedName>
        <fullName evidence="2">TOD1/MUCI70 glycosyltransferase-like domain-containing protein</fullName>
    </recommendedName>
</protein>
<dbReference type="Pfam" id="PF04765">
    <property type="entry name" value="TOD1_MUCI70"/>
    <property type="match status" value="1"/>
</dbReference>
<accession>A0A8J5HRC4</accession>
<keyword evidence="1" id="KW-0472">Membrane</keyword>
<dbReference type="PANTHER" id="PTHR12956:SF13">
    <property type="entry name" value="ALKALINE CERAMIDASE TOD1"/>
    <property type="match status" value="1"/>
</dbReference>
<gene>
    <name evidence="3" type="ORF">ZIOFF_015556</name>
</gene>
<evidence type="ECO:0000256" key="1">
    <source>
        <dbReference type="SAM" id="Phobius"/>
    </source>
</evidence>
<keyword evidence="1" id="KW-1133">Transmembrane helix</keyword>
<comment type="caution">
    <text evidence="3">The sequence shown here is derived from an EMBL/GenBank/DDBJ whole genome shotgun (WGS) entry which is preliminary data.</text>
</comment>
<proteinExistence type="predicted"/>
<feature type="transmembrane region" description="Helical" evidence="1">
    <location>
        <begin position="16"/>
        <end position="36"/>
    </location>
</feature>
<dbReference type="EMBL" id="JACMSC010000004">
    <property type="protein sequence ID" value="KAG6525594.1"/>
    <property type="molecule type" value="Genomic_DNA"/>
</dbReference>
<dbReference type="Proteomes" id="UP000734854">
    <property type="component" value="Unassembled WGS sequence"/>
</dbReference>
<sequence length="445" mass="50709">MGHVCVTTPLLFQSKLLFLSLLYFLTTLPIALYVSFTHSTCLFRSPPPFPSSVGFSYPLSYSEQKYALPTAHSDCTSSAPFSEDYGKVLHEIRNLCWNSTSSPVLRYVEGKGDSFSGNFSARKRKSFFHHNHVDRVAIPCGFLQAFPIKESDRLAMQKCYGVVVVSAIIGDHDKLRQPRGLGSHTIDFVCFFMFIDDATHKVLVAHNILSANEEEVNMVGAWRIVRLRGDQLPYDNPAMNGVIPKYLVQRLFPNSKFSVWLDAKLQLTVDPLLLIHSLLVIPDADMAISNHPFNIHTMEEAIATARWKKWADLESLRVQMETYCENGLQPWSTSKLPYTTDVPDTALILRRHGLKGNLFSCLLFNELAAFNSRDQLAFAYVRDLMVPKIKINMFEFEVFEQVAMEYRHNLKREAREQPIKMASSREINGSSCEDYLLKMWEESIG</sequence>
<dbReference type="AlphaFoldDB" id="A0A8J5HRC4"/>
<reference evidence="3 4" key="1">
    <citation type="submission" date="2020-08" db="EMBL/GenBank/DDBJ databases">
        <title>Plant Genome Project.</title>
        <authorList>
            <person name="Zhang R.-G."/>
        </authorList>
    </citation>
    <scope>NUCLEOTIDE SEQUENCE [LARGE SCALE GENOMIC DNA]</scope>
    <source>
        <tissue evidence="3">Rhizome</tissue>
    </source>
</reference>
<dbReference type="InterPro" id="IPR006852">
    <property type="entry name" value="TOD1_MUCI70"/>
</dbReference>
<dbReference type="PANTHER" id="PTHR12956">
    <property type="entry name" value="ALKALINE CERAMIDASE-RELATED"/>
    <property type="match status" value="1"/>
</dbReference>
<organism evidence="3 4">
    <name type="scientific">Zingiber officinale</name>
    <name type="common">Ginger</name>
    <name type="synonym">Amomum zingiber</name>
    <dbReference type="NCBI Taxonomy" id="94328"/>
    <lineage>
        <taxon>Eukaryota</taxon>
        <taxon>Viridiplantae</taxon>
        <taxon>Streptophyta</taxon>
        <taxon>Embryophyta</taxon>
        <taxon>Tracheophyta</taxon>
        <taxon>Spermatophyta</taxon>
        <taxon>Magnoliopsida</taxon>
        <taxon>Liliopsida</taxon>
        <taxon>Zingiberales</taxon>
        <taxon>Zingiberaceae</taxon>
        <taxon>Zingiber</taxon>
    </lineage>
</organism>
<feature type="domain" description="TOD1/MUCI70 glycosyltransferase-like" evidence="2">
    <location>
        <begin position="111"/>
        <end position="408"/>
    </location>
</feature>
<name>A0A8J5HRC4_ZINOF</name>